<dbReference type="EMBL" id="JASXSV010000011">
    <property type="protein sequence ID" value="MDP0589253.1"/>
    <property type="molecule type" value="Genomic_DNA"/>
</dbReference>
<dbReference type="Proteomes" id="UP001178148">
    <property type="component" value="Unassembled WGS sequence"/>
</dbReference>
<feature type="transmembrane region" description="Helical" evidence="8">
    <location>
        <begin position="198"/>
        <end position="218"/>
    </location>
</feature>
<dbReference type="Pfam" id="PF03222">
    <property type="entry name" value="Trp_Tyr_perm"/>
    <property type="match status" value="1"/>
</dbReference>
<keyword evidence="10" id="KW-1185">Reference proteome</keyword>
<dbReference type="GO" id="GO:0005886">
    <property type="term" value="C:plasma membrane"/>
    <property type="evidence" value="ECO:0007669"/>
    <property type="project" value="UniProtKB-SubCell"/>
</dbReference>
<evidence type="ECO:0000256" key="8">
    <source>
        <dbReference type="SAM" id="Phobius"/>
    </source>
</evidence>
<comment type="subcellular location">
    <subcellularLocation>
        <location evidence="1">Cell inner membrane</location>
        <topology evidence="1">Multi-pass membrane protein</topology>
    </subcellularLocation>
</comment>
<evidence type="ECO:0000256" key="2">
    <source>
        <dbReference type="ARBA" id="ARBA00022448"/>
    </source>
</evidence>
<dbReference type="PANTHER" id="PTHR35334:SF2">
    <property type="entry name" value="SERINE TRANSPORTER SDAC"/>
    <property type="match status" value="1"/>
</dbReference>
<dbReference type="AlphaFoldDB" id="A0AA90NM03"/>
<evidence type="ECO:0000313" key="9">
    <source>
        <dbReference type="EMBL" id="MDP0589253.1"/>
    </source>
</evidence>
<evidence type="ECO:0000313" key="10">
    <source>
        <dbReference type="Proteomes" id="UP001178148"/>
    </source>
</evidence>
<evidence type="ECO:0000256" key="6">
    <source>
        <dbReference type="ARBA" id="ARBA00022989"/>
    </source>
</evidence>
<reference evidence="9 10" key="1">
    <citation type="journal article" date="2023" name="bioRxiv">
        <title>An intranuclear bacterial parasite of deep-sea mussels expresses apoptosis inhibitors acquired from its host.</title>
        <authorList>
            <person name="Gonzalez Porras M.A."/>
            <person name="Assie A."/>
            <person name="Tietjen M."/>
            <person name="Violette M."/>
            <person name="Kleiner M."/>
            <person name="Gruber-Vodicka H."/>
            <person name="Dubilier N."/>
            <person name="Leisch N."/>
        </authorList>
    </citation>
    <scope>NUCLEOTIDE SEQUENCE [LARGE SCALE GENOMIC DNA]</scope>
    <source>
        <strain evidence="9">IAP13</strain>
    </source>
</reference>
<protein>
    <submittedName>
        <fullName evidence="9">Aromatic amino acid transport family protein</fullName>
    </submittedName>
</protein>
<feature type="transmembrane region" description="Helical" evidence="8">
    <location>
        <begin position="169"/>
        <end position="186"/>
    </location>
</feature>
<keyword evidence="4" id="KW-0997">Cell inner membrane</keyword>
<evidence type="ECO:0000256" key="1">
    <source>
        <dbReference type="ARBA" id="ARBA00004429"/>
    </source>
</evidence>
<dbReference type="InterPro" id="IPR018227">
    <property type="entry name" value="Amino_acid_transport_2"/>
</dbReference>
<gene>
    <name evidence="9" type="ORF">QS748_08715</name>
</gene>
<keyword evidence="2" id="KW-0813">Transport</keyword>
<proteinExistence type="predicted"/>
<feature type="transmembrane region" description="Helical" evidence="8">
    <location>
        <begin position="407"/>
        <end position="425"/>
    </location>
</feature>
<sequence>MSDRAVDRASLEAKESIGKWTSRDTGWMLNLFGTAIGAGVLYLPIKAGAGGIWPLVVLGFLVGPMVWLPHRNLVRFCLSSVDPKANITVTVREHFGEGTGHILTLAYCLSVYPILLMYGIGMTNVVISYVENQLHLEPPSRLWLSLILVVMLVVLMHTGEKWMLRAVKMMVYPLVVTLLCISAYLIPHWNLSVFHQELSFRGLVTTLFFTTPLLIFSFNHSPACSALAQSYRQLMGSPEQCRRKTQQILTRNTMLLLAVILFFVFSCVLCLTPAELELAARYNLPVLSVLSDKTGAGFFAYGTPLIGFLALVSSFFGVYLGALEGIQGLVTQQWLKHCPERPMRPMMVRKLAILFIVLTCWGAGCANWSVIGLIEAFVVPVLATILYIMPVYAYYRVERLQKYRNYWIDGFTVVVGIVAICGFLVDKLT</sequence>
<dbReference type="PANTHER" id="PTHR35334">
    <property type="entry name" value="SERINE TRANSPORTER"/>
    <property type="match status" value="1"/>
</dbReference>
<dbReference type="GO" id="GO:0003333">
    <property type="term" value="P:amino acid transmembrane transport"/>
    <property type="evidence" value="ECO:0007669"/>
    <property type="project" value="InterPro"/>
</dbReference>
<feature type="transmembrane region" description="Helical" evidence="8">
    <location>
        <begin position="294"/>
        <end position="320"/>
    </location>
</feature>
<evidence type="ECO:0000256" key="3">
    <source>
        <dbReference type="ARBA" id="ARBA00022475"/>
    </source>
</evidence>
<evidence type="ECO:0000256" key="5">
    <source>
        <dbReference type="ARBA" id="ARBA00022692"/>
    </source>
</evidence>
<organism evidence="9 10">
    <name type="scientific">Candidatus Endonucleibacter bathymodioli</name>
    <dbReference type="NCBI Taxonomy" id="539814"/>
    <lineage>
        <taxon>Bacteria</taxon>
        <taxon>Pseudomonadati</taxon>
        <taxon>Pseudomonadota</taxon>
        <taxon>Gammaproteobacteria</taxon>
        <taxon>Oceanospirillales</taxon>
        <taxon>Endozoicomonadaceae</taxon>
        <taxon>Candidatus Endonucleibacter</taxon>
    </lineage>
</organism>
<feature type="transmembrane region" description="Helical" evidence="8">
    <location>
        <begin position="140"/>
        <end position="157"/>
    </location>
</feature>
<accession>A0AA90NM03</accession>
<feature type="transmembrane region" description="Helical" evidence="8">
    <location>
        <begin position="51"/>
        <end position="68"/>
    </location>
</feature>
<feature type="transmembrane region" description="Helical" evidence="8">
    <location>
        <begin position="102"/>
        <end position="120"/>
    </location>
</feature>
<evidence type="ECO:0000256" key="4">
    <source>
        <dbReference type="ARBA" id="ARBA00022519"/>
    </source>
</evidence>
<keyword evidence="3" id="KW-1003">Cell membrane</keyword>
<feature type="transmembrane region" description="Helical" evidence="8">
    <location>
        <begin position="27"/>
        <end position="45"/>
    </location>
</feature>
<feature type="transmembrane region" description="Helical" evidence="8">
    <location>
        <begin position="377"/>
        <end position="395"/>
    </location>
</feature>
<feature type="transmembrane region" description="Helical" evidence="8">
    <location>
        <begin position="253"/>
        <end position="274"/>
    </location>
</feature>
<feature type="transmembrane region" description="Helical" evidence="8">
    <location>
        <begin position="351"/>
        <end position="371"/>
    </location>
</feature>
<comment type="caution">
    <text evidence="9">The sequence shown here is derived from an EMBL/GenBank/DDBJ whole genome shotgun (WGS) entry which is preliminary data.</text>
</comment>
<keyword evidence="7 8" id="KW-0472">Membrane</keyword>
<keyword evidence="6 8" id="KW-1133">Transmembrane helix</keyword>
<evidence type="ECO:0000256" key="7">
    <source>
        <dbReference type="ARBA" id="ARBA00023136"/>
    </source>
</evidence>
<name>A0AA90NM03_9GAMM</name>
<keyword evidence="5 8" id="KW-0812">Transmembrane</keyword>